<comment type="caution">
    <text evidence="1">The sequence shown here is derived from an EMBL/GenBank/DDBJ whole genome shotgun (WGS) entry which is preliminary data.</text>
</comment>
<evidence type="ECO:0000313" key="2">
    <source>
        <dbReference type="Proteomes" id="UP000765509"/>
    </source>
</evidence>
<evidence type="ECO:0000313" key="1">
    <source>
        <dbReference type="EMBL" id="MBW0474943.1"/>
    </source>
</evidence>
<reference evidence="1" key="1">
    <citation type="submission" date="2021-03" db="EMBL/GenBank/DDBJ databases">
        <title>Draft genome sequence of rust myrtle Austropuccinia psidii MF-1, a brazilian biotype.</title>
        <authorList>
            <person name="Quecine M.C."/>
            <person name="Pachon D.M.R."/>
            <person name="Bonatelli M.L."/>
            <person name="Correr F.H."/>
            <person name="Franceschini L.M."/>
            <person name="Leite T.F."/>
            <person name="Margarido G.R.A."/>
            <person name="Almeida C.A."/>
            <person name="Ferrarezi J.A."/>
            <person name="Labate C.A."/>
        </authorList>
    </citation>
    <scope>NUCLEOTIDE SEQUENCE</scope>
    <source>
        <strain evidence="1">MF-1</strain>
    </source>
</reference>
<dbReference type="Proteomes" id="UP000765509">
    <property type="component" value="Unassembled WGS sequence"/>
</dbReference>
<gene>
    <name evidence="1" type="ORF">O181_014658</name>
</gene>
<accession>A0A9Q3C1N4</accession>
<organism evidence="1 2">
    <name type="scientific">Austropuccinia psidii MF-1</name>
    <dbReference type="NCBI Taxonomy" id="1389203"/>
    <lineage>
        <taxon>Eukaryota</taxon>
        <taxon>Fungi</taxon>
        <taxon>Dikarya</taxon>
        <taxon>Basidiomycota</taxon>
        <taxon>Pucciniomycotina</taxon>
        <taxon>Pucciniomycetes</taxon>
        <taxon>Pucciniales</taxon>
        <taxon>Sphaerophragmiaceae</taxon>
        <taxon>Austropuccinia</taxon>
    </lineage>
</organism>
<sequence>MPTPQMQHPSSGSVDIPSFDAYYIHTSEFPSDLDISALRDHPTKGEVLEHLQQIISGTIIPSSWTIVPCKMGSPPHGSLRATEWALLYKVYIPFLILNQQMSLDEHHSPNMQRKMGK</sequence>
<keyword evidence="2" id="KW-1185">Reference proteome</keyword>
<proteinExistence type="predicted"/>
<dbReference type="AlphaFoldDB" id="A0A9Q3C1N4"/>
<dbReference type="EMBL" id="AVOT02003929">
    <property type="protein sequence ID" value="MBW0474943.1"/>
    <property type="molecule type" value="Genomic_DNA"/>
</dbReference>
<name>A0A9Q3C1N4_9BASI</name>
<protein>
    <submittedName>
        <fullName evidence="1">Uncharacterized protein</fullName>
    </submittedName>
</protein>
<dbReference type="OrthoDB" id="3247418at2759"/>